<proteinExistence type="predicted"/>
<protein>
    <recommendedName>
        <fullName evidence="3">DUF4265 domain-containing protein</fullName>
    </recommendedName>
</protein>
<dbReference type="STRING" id="228230.RMCC_5572"/>
<sequence>MAFNLPLEDDDPEHPWPPYAVETMWVEALGENRYRVENIPFFVKPLAVNDVVRGHPSGSNSAVVWFSDRLEWSGRSTVRVIFFSHADQILDALVEMGCSYERLRQIVAVDIPSGAVVDQVHAFLSDKQASGDLDLEEACLPDRFLR</sequence>
<dbReference type="AlphaFoldDB" id="A0A100WHX4"/>
<evidence type="ECO:0000313" key="2">
    <source>
        <dbReference type="Proteomes" id="UP000069443"/>
    </source>
</evidence>
<dbReference type="Proteomes" id="UP000069443">
    <property type="component" value="Unassembled WGS sequence"/>
</dbReference>
<dbReference type="InterPro" id="IPR025361">
    <property type="entry name" value="DUF4265"/>
</dbReference>
<keyword evidence="2" id="KW-1185">Reference proteome</keyword>
<organism evidence="1 2">
    <name type="scientific">Mycolicibacterium canariasense</name>
    <name type="common">Mycobacterium canariasense</name>
    <dbReference type="NCBI Taxonomy" id="228230"/>
    <lineage>
        <taxon>Bacteria</taxon>
        <taxon>Bacillati</taxon>
        <taxon>Actinomycetota</taxon>
        <taxon>Actinomycetes</taxon>
        <taxon>Mycobacteriales</taxon>
        <taxon>Mycobacteriaceae</taxon>
        <taxon>Mycolicibacterium</taxon>
    </lineage>
</organism>
<dbReference type="Pfam" id="PF14085">
    <property type="entry name" value="DUF4265"/>
    <property type="match status" value="1"/>
</dbReference>
<evidence type="ECO:0000313" key="1">
    <source>
        <dbReference type="EMBL" id="GAS98607.1"/>
    </source>
</evidence>
<gene>
    <name evidence="1" type="ORF">RMCC_5572</name>
</gene>
<evidence type="ECO:0008006" key="3">
    <source>
        <dbReference type="Google" id="ProtNLM"/>
    </source>
</evidence>
<name>A0A100WHX4_MYCCR</name>
<reference evidence="2" key="2">
    <citation type="submission" date="2016-02" db="EMBL/GenBank/DDBJ databases">
        <title>Draft genome sequence of five rapidly growing Mycobacterium species.</title>
        <authorList>
            <person name="Katahira K."/>
            <person name="Gotou Y."/>
            <person name="Iida K."/>
            <person name="Ogura Y."/>
            <person name="Hayashi T."/>
        </authorList>
    </citation>
    <scope>NUCLEOTIDE SEQUENCE [LARGE SCALE GENOMIC DNA]</scope>
    <source>
        <strain evidence="2">JCM15298</strain>
    </source>
</reference>
<reference evidence="2" key="1">
    <citation type="journal article" date="2016" name="Genome Announc.">
        <title>Draft Genome Sequences of Five Rapidly Growing Mycobacterium Species, M. thermoresistibile, M. fortuitum subsp. acetamidolyticum, M. canariasense, M. brisbanense, and M. novocastrense.</title>
        <authorList>
            <person name="Katahira K."/>
            <person name="Ogura Y."/>
            <person name="Gotoh Y."/>
            <person name="Hayashi T."/>
        </authorList>
    </citation>
    <scope>NUCLEOTIDE SEQUENCE [LARGE SCALE GENOMIC DNA]</scope>
    <source>
        <strain evidence="2">JCM15298</strain>
    </source>
</reference>
<dbReference type="EMBL" id="BCSY01000086">
    <property type="protein sequence ID" value="GAS98607.1"/>
    <property type="molecule type" value="Genomic_DNA"/>
</dbReference>
<accession>A0A100WHX4</accession>
<comment type="caution">
    <text evidence="1">The sequence shown here is derived from an EMBL/GenBank/DDBJ whole genome shotgun (WGS) entry which is preliminary data.</text>
</comment>